<evidence type="ECO:0000313" key="1">
    <source>
        <dbReference type="EMBL" id="HHJ80180.1"/>
    </source>
</evidence>
<dbReference type="AlphaFoldDB" id="A0A832N4Q8"/>
<sequence>MAVITLRKAICIRVLRLFKRQGLLDPDVIDNLKAWGYGGGFSVAAVSQQRLTSNAHGVAVSSVSLASCISG</sequence>
<dbReference type="EMBL" id="DRNF01000066">
    <property type="protein sequence ID" value="HHJ80180.1"/>
    <property type="molecule type" value="Genomic_DNA"/>
</dbReference>
<accession>A0A832N4Q8</accession>
<gene>
    <name evidence="1" type="ORF">ENJ65_00945</name>
</gene>
<dbReference type="Proteomes" id="UP000885832">
    <property type="component" value="Unassembled WGS sequence"/>
</dbReference>
<reference evidence="1" key="1">
    <citation type="journal article" date="2020" name="mSystems">
        <title>Genome- and Community-Level Interaction Insights into Carbon Utilization and Element Cycling Functions of Hydrothermarchaeota in Hydrothermal Sediment.</title>
        <authorList>
            <person name="Zhou Z."/>
            <person name="Liu Y."/>
            <person name="Xu W."/>
            <person name="Pan J."/>
            <person name="Luo Z.H."/>
            <person name="Li M."/>
        </authorList>
    </citation>
    <scope>NUCLEOTIDE SEQUENCE [LARGE SCALE GENOMIC DNA]</scope>
    <source>
        <strain evidence="1">HyVt-505</strain>
    </source>
</reference>
<name>A0A832N4Q8_9GAMM</name>
<organism evidence="1">
    <name type="scientific">Candidatus Tenderia electrophaga</name>
    <dbReference type="NCBI Taxonomy" id="1748243"/>
    <lineage>
        <taxon>Bacteria</taxon>
        <taxon>Pseudomonadati</taxon>
        <taxon>Pseudomonadota</taxon>
        <taxon>Gammaproteobacteria</taxon>
        <taxon>Candidatus Tenderiales</taxon>
        <taxon>Candidatus Tenderiaceae</taxon>
        <taxon>Candidatus Tenderia</taxon>
    </lineage>
</organism>
<proteinExistence type="predicted"/>
<comment type="caution">
    <text evidence="1">The sequence shown here is derived from an EMBL/GenBank/DDBJ whole genome shotgun (WGS) entry which is preliminary data.</text>
</comment>
<protein>
    <submittedName>
        <fullName evidence="1">Uncharacterized protein</fullName>
    </submittedName>
</protein>